<gene>
    <name evidence="1" type="ORF">RW095_14165</name>
</gene>
<reference evidence="1 2" key="1">
    <citation type="submission" date="2023-10" db="EMBL/GenBank/DDBJ databases">
        <title>Surface-active antibiotics is a multifunctional adaptation for post-fire microbes.</title>
        <authorList>
            <person name="Liu M.D."/>
            <person name="Du Y."/>
            <person name="Koupaei S.K."/>
            <person name="Kim N.R."/>
            <person name="Zhang W."/>
            <person name="Traxler M.F."/>
        </authorList>
    </citation>
    <scope>NUCLEOTIDE SEQUENCE [LARGE SCALE GENOMIC DNA]</scope>
    <source>
        <strain evidence="1 2">F3</strain>
    </source>
</reference>
<sequence>MDIVENASGGASVKKAGRIEPGMLAFRKPGSERWLPLDERAMKSCRSEVGGALSAEEQDALSRNRTQLADALTSGLQMPNPIVLAGSGTSLRGGVNGPSMGDLWVATMCKQSSQQIELTAEANAICEKVGFAFDNANIEHFLSRCDAYLSIYDDEQVSNFIVRCKATILRMCSEFVEKANLSGHEVFLQKIARRRTRDARLKIFTTNYDLCFEVAASNLGMMVVDGFSYGRHRRFDPSYFQYDFVRRSDESQEFLEGVIHLAKLHGSVSWERDSKGDVHEKPAPDPAHACLIYPTKGKYQQAFVQPHLELLSRFLDSLRKPNTCVVISGFGFNDDHLSEPLVSAIKSNPSLKVFVADFCAVDHTDSDYMRENYWHELSDLAKKGLPVYFINASFQDFAGLIPDLKALTPAEQMANAVRRVRG</sequence>
<evidence type="ECO:0000313" key="1">
    <source>
        <dbReference type="EMBL" id="WOD16989.1"/>
    </source>
</evidence>
<dbReference type="RefSeq" id="WP_317019576.1">
    <property type="nucleotide sequence ID" value="NZ_CP136512.1"/>
</dbReference>
<dbReference type="Pfam" id="PF13289">
    <property type="entry name" value="SIR2_2"/>
    <property type="match status" value="1"/>
</dbReference>
<dbReference type="EMBL" id="CP136512">
    <property type="protein sequence ID" value="WOD16989.1"/>
    <property type="molecule type" value="Genomic_DNA"/>
</dbReference>
<name>A0ABZ0EKL6_9BURK</name>
<accession>A0ABZ0EKL6</accession>
<protein>
    <submittedName>
        <fullName evidence="1">SIR2 family protein</fullName>
    </submittedName>
</protein>
<keyword evidence="2" id="KW-1185">Reference proteome</keyword>
<organism evidence="1 2">
    <name type="scientific">Paraburkholderia kirstenboschensis</name>
    <dbReference type="NCBI Taxonomy" id="1245436"/>
    <lineage>
        <taxon>Bacteria</taxon>
        <taxon>Pseudomonadati</taxon>
        <taxon>Pseudomonadota</taxon>
        <taxon>Betaproteobacteria</taxon>
        <taxon>Burkholderiales</taxon>
        <taxon>Burkholderiaceae</taxon>
        <taxon>Paraburkholderia</taxon>
    </lineage>
</organism>
<dbReference type="Proteomes" id="UP001302652">
    <property type="component" value="Chromosome 2"/>
</dbReference>
<evidence type="ECO:0000313" key="2">
    <source>
        <dbReference type="Proteomes" id="UP001302652"/>
    </source>
</evidence>
<proteinExistence type="predicted"/>